<dbReference type="EMBL" id="AUYB01000024">
    <property type="protein sequence ID" value="KZN46801.1"/>
    <property type="molecule type" value="Genomic_DNA"/>
</dbReference>
<gene>
    <name evidence="2" type="ORF">N475_07275</name>
</gene>
<dbReference type="SUPFAM" id="SSF55729">
    <property type="entry name" value="Acyl-CoA N-acyltransferases (Nat)"/>
    <property type="match status" value="1"/>
</dbReference>
<keyword evidence="3" id="KW-1185">Reference proteome</keyword>
<dbReference type="Pfam" id="PF13302">
    <property type="entry name" value="Acetyltransf_3"/>
    <property type="match status" value="1"/>
</dbReference>
<accession>A0A167BQS4</accession>
<proteinExistence type="predicted"/>
<evidence type="ECO:0000313" key="2">
    <source>
        <dbReference type="EMBL" id="KZN46801.1"/>
    </source>
</evidence>
<sequence>MKISASSRLTYRLLTPEDRNLLFALDQDPEVMRYINGGKPNSQADIDNIFIPRLKQFTYAEKGWGLWGCFLEPQKVFIGWVLVRPMDFFTEQRDDNNLEIGWRFMQSHWGKGFASEAAQQVCEALISNQVCNTLTAVALHDNLGSIKIMEKVGLLYKETKLHRDPLGDAQVVVYEKQL</sequence>
<dbReference type="InterPro" id="IPR016181">
    <property type="entry name" value="Acyl_CoA_acyltransferase"/>
</dbReference>
<dbReference type="GeneID" id="57360828"/>
<dbReference type="Gene3D" id="3.40.630.30">
    <property type="match status" value="1"/>
</dbReference>
<dbReference type="PROSITE" id="PS51186">
    <property type="entry name" value="GNAT"/>
    <property type="match status" value="1"/>
</dbReference>
<protein>
    <recommendedName>
        <fullName evidence="1">N-acetyltransferase domain-containing protein</fullName>
    </recommendedName>
</protein>
<name>A0A167BQS4_9GAMM</name>
<dbReference type="InterPro" id="IPR051531">
    <property type="entry name" value="N-acetyltransferase"/>
</dbReference>
<dbReference type="PANTHER" id="PTHR43792">
    <property type="entry name" value="GNAT FAMILY, PUTATIVE (AFU_ORTHOLOGUE AFUA_3G00765)-RELATED-RELATED"/>
    <property type="match status" value="1"/>
</dbReference>
<evidence type="ECO:0000259" key="1">
    <source>
        <dbReference type="PROSITE" id="PS51186"/>
    </source>
</evidence>
<organism evidence="2 3">
    <name type="scientific">Pseudoalteromonas luteoviolacea DSM 6061</name>
    <dbReference type="NCBI Taxonomy" id="1365250"/>
    <lineage>
        <taxon>Bacteria</taxon>
        <taxon>Pseudomonadati</taxon>
        <taxon>Pseudomonadota</taxon>
        <taxon>Gammaproteobacteria</taxon>
        <taxon>Alteromonadales</taxon>
        <taxon>Pseudoalteromonadaceae</taxon>
        <taxon>Pseudoalteromonas</taxon>
    </lineage>
</organism>
<dbReference type="RefSeq" id="WP_063359384.1">
    <property type="nucleotide sequence ID" value="NZ_AQHB01000014.1"/>
</dbReference>
<feature type="domain" description="N-acetyltransferase" evidence="1">
    <location>
        <begin position="9"/>
        <end position="178"/>
    </location>
</feature>
<dbReference type="InterPro" id="IPR000182">
    <property type="entry name" value="GNAT_dom"/>
</dbReference>
<evidence type="ECO:0000313" key="3">
    <source>
        <dbReference type="Proteomes" id="UP000076643"/>
    </source>
</evidence>
<dbReference type="PATRIC" id="fig|1365250.3.peg.353"/>
<dbReference type="AlphaFoldDB" id="A0A167BQS4"/>
<dbReference type="Proteomes" id="UP000076643">
    <property type="component" value="Unassembled WGS sequence"/>
</dbReference>
<dbReference type="GO" id="GO:0016747">
    <property type="term" value="F:acyltransferase activity, transferring groups other than amino-acyl groups"/>
    <property type="evidence" value="ECO:0007669"/>
    <property type="project" value="InterPro"/>
</dbReference>
<reference evidence="2 3" key="1">
    <citation type="submission" date="2013-07" db="EMBL/GenBank/DDBJ databases">
        <title>Comparative Genomic and Metabolomic Analysis of Twelve Strains of Pseudoalteromonas luteoviolacea.</title>
        <authorList>
            <person name="Vynne N.G."/>
            <person name="Mansson M."/>
            <person name="Gram L."/>
        </authorList>
    </citation>
    <scope>NUCLEOTIDE SEQUENCE [LARGE SCALE GENOMIC DNA]</scope>
    <source>
        <strain evidence="2 3">DSM 6061</strain>
    </source>
</reference>
<dbReference type="PANTHER" id="PTHR43792:SF1">
    <property type="entry name" value="N-ACETYLTRANSFERASE DOMAIN-CONTAINING PROTEIN"/>
    <property type="match status" value="1"/>
</dbReference>
<comment type="caution">
    <text evidence="2">The sequence shown here is derived from an EMBL/GenBank/DDBJ whole genome shotgun (WGS) entry which is preliminary data.</text>
</comment>